<accession>A0ABT9U6W2</accession>
<sequence length="195" mass="22594">MTESSKLQPVALKEWAVSVKALAEGGQIIVMRKGGIVEETRDFQLISPSFYLMPAYEHQKKHLLKEGYDQQLEETLKSWSPDMETITLEAYAEVAEDIEITDQETLNKLRDFHIWTDGFAEERLKWKRTKPLHLLIMRVYKLDEPLRLPMMPAYNGCKSWVQLEGNAEWCPAKKKPVLDDIKFQSELEQIKAALA</sequence>
<dbReference type="Pfam" id="PF08819">
    <property type="entry name" value="DUF1802"/>
    <property type="match status" value="1"/>
</dbReference>
<name>A0ABT9U6W2_PAEHA</name>
<reference evidence="1 2" key="1">
    <citation type="submission" date="2023-07" db="EMBL/GenBank/DDBJ databases">
        <title>Sorghum-associated microbial communities from plants grown in Nebraska, USA.</title>
        <authorList>
            <person name="Schachtman D."/>
        </authorList>
    </citation>
    <scope>NUCLEOTIDE SEQUENCE [LARGE SCALE GENOMIC DNA]</scope>
    <source>
        <strain evidence="1 2">CC482</strain>
    </source>
</reference>
<comment type="caution">
    <text evidence="1">The sequence shown here is derived from an EMBL/GenBank/DDBJ whole genome shotgun (WGS) entry which is preliminary data.</text>
</comment>
<evidence type="ECO:0008006" key="3">
    <source>
        <dbReference type="Google" id="ProtNLM"/>
    </source>
</evidence>
<dbReference type="InterPro" id="IPR014923">
    <property type="entry name" value="DUF1802"/>
</dbReference>
<protein>
    <recommendedName>
        <fullName evidence="3">DUF1802 family protein</fullName>
    </recommendedName>
</protein>
<dbReference type="EMBL" id="JAUSSU010000007">
    <property type="protein sequence ID" value="MDQ0114430.1"/>
    <property type="molecule type" value="Genomic_DNA"/>
</dbReference>
<organism evidence="1 2">
    <name type="scientific">Paenibacillus harenae</name>
    <dbReference type="NCBI Taxonomy" id="306543"/>
    <lineage>
        <taxon>Bacteria</taxon>
        <taxon>Bacillati</taxon>
        <taxon>Bacillota</taxon>
        <taxon>Bacilli</taxon>
        <taxon>Bacillales</taxon>
        <taxon>Paenibacillaceae</taxon>
        <taxon>Paenibacillus</taxon>
    </lineage>
</organism>
<dbReference type="Proteomes" id="UP001229346">
    <property type="component" value="Unassembled WGS sequence"/>
</dbReference>
<evidence type="ECO:0000313" key="2">
    <source>
        <dbReference type="Proteomes" id="UP001229346"/>
    </source>
</evidence>
<keyword evidence="2" id="KW-1185">Reference proteome</keyword>
<evidence type="ECO:0000313" key="1">
    <source>
        <dbReference type="EMBL" id="MDQ0114430.1"/>
    </source>
</evidence>
<gene>
    <name evidence="1" type="ORF">J2T15_003885</name>
</gene>
<proteinExistence type="predicted"/>
<dbReference type="RefSeq" id="WP_307205761.1">
    <property type="nucleotide sequence ID" value="NZ_JAUSSU010000007.1"/>
</dbReference>